<organism evidence="2 3">
    <name type="scientific">Byssothecium circinans</name>
    <dbReference type="NCBI Taxonomy" id="147558"/>
    <lineage>
        <taxon>Eukaryota</taxon>
        <taxon>Fungi</taxon>
        <taxon>Dikarya</taxon>
        <taxon>Ascomycota</taxon>
        <taxon>Pezizomycotina</taxon>
        <taxon>Dothideomycetes</taxon>
        <taxon>Pleosporomycetidae</taxon>
        <taxon>Pleosporales</taxon>
        <taxon>Massarineae</taxon>
        <taxon>Massarinaceae</taxon>
        <taxon>Byssothecium</taxon>
    </lineage>
</organism>
<dbReference type="AlphaFoldDB" id="A0A6A5U6F2"/>
<accession>A0A6A5U6F2</accession>
<dbReference type="EMBL" id="ML976991">
    <property type="protein sequence ID" value="KAF1956687.1"/>
    <property type="molecule type" value="Genomic_DNA"/>
</dbReference>
<dbReference type="InterPro" id="IPR010730">
    <property type="entry name" value="HET"/>
</dbReference>
<proteinExistence type="predicted"/>
<dbReference type="Pfam" id="PF06985">
    <property type="entry name" value="HET"/>
    <property type="match status" value="1"/>
</dbReference>
<sequence length="514" mass="58520">MQWVLALISRTLTKFKSDLSNKGILKTEDPWYDPLEAATNDLAYISTAKSVHVSFQVFAGQEDGRLSVLYDPDPSMLDRLWDITQGHSDSLHISYDSYEQRYIGYPTASLKWYTTSEFTDGIPRDQIPQTIQDAITVVQNLGIRYLWVGSLCIIQDDAEDVAREVSKMAQIYQEACVTISAASAPTVRHGFLSSPKIAPGSSIRIPLETLSPKSESIFLRQPYVYDTADDPIHLQACTLQEHILSERMLVYSTKGLYWTCESKTYYDRDSIKDISHKFNVRGSSLAKRGTLESWRSIVRDYSCRFLTFTNDKLPGLAGIAESYSHIFNAGSYLTGLWNFALVLELMWCTTRADITRPLIQRAPSWSWASVDGEISHNWCQFVQDTTTLKIISCHVVPVSTSPFGWVDPSLSSLVVEGDMMSFYWREDRRQIYTYTQGLPSNMERRVDAARTQADAFEILSSDEEGSVVWALTVSLHPHRGLLLAHVEGNTYRRVGIFYRFYWACELQRRTITII</sequence>
<dbReference type="Proteomes" id="UP000800035">
    <property type="component" value="Unassembled WGS sequence"/>
</dbReference>
<protein>
    <recommendedName>
        <fullName evidence="1">Heterokaryon incompatibility domain-containing protein</fullName>
    </recommendedName>
</protein>
<dbReference type="OrthoDB" id="5125733at2759"/>
<name>A0A6A5U6F2_9PLEO</name>
<gene>
    <name evidence="2" type="ORF">CC80DRAFT_504509</name>
</gene>
<dbReference type="PANTHER" id="PTHR33112">
    <property type="entry name" value="DOMAIN PROTEIN, PUTATIVE-RELATED"/>
    <property type="match status" value="1"/>
</dbReference>
<reference evidence="2" key="1">
    <citation type="journal article" date="2020" name="Stud. Mycol.">
        <title>101 Dothideomycetes genomes: a test case for predicting lifestyles and emergence of pathogens.</title>
        <authorList>
            <person name="Haridas S."/>
            <person name="Albert R."/>
            <person name="Binder M."/>
            <person name="Bloem J."/>
            <person name="Labutti K."/>
            <person name="Salamov A."/>
            <person name="Andreopoulos B."/>
            <person name="Baker S."/>
            <person name="Barry K."/>
            <person name="Bills G."/>
            <person name="Bluhm B."/>
            <person name="Cannon C."/>
            <person name="Castanera R."/>
            <person name="Culley D."/>
            <person name="Daum C."/>
            <person name="Ezra D."/>
            <person name="Gonzalez J."/>
            <person name="Henrissat B."/>
            <person name="Kuo A."/>
            <person name="Liang C."/>
            <person name="Lipzen A."/>
            <person name="Lutzoni F."/>
            <person name="Magnuson J."/>
            <person name="Mondo S."/>
            <person name="Nolan M."/>
            <person name="Ohm R."/>
            <person name="Pangilinan J."/>
            <person name="Park H.-J."/>
            <person name="Ramirez L."/>
            <person name="Alfaro M."/>
            <person name="Sun H."/>
            <person name="Tritt A."/>
            <person name="Yoshinaga Y."/>
            <person name="Zwiers L.-H."/>
            <person name="Turgeon B."/>
            <person name="Goodwin S."/>
            <person name="Spatafora J."/>
            <person name="Crous P."/>
            <person name="Grigoriev I."/>
        </authorList>
    </citation>
    <scope>NUCLEOTIDE SEQUENCE</scope>
    <source>
        <strain evidence="2">CBS 675.92</strain>
    </source>
</reference>
<dbReference type="PANTHER" id="PTHR33112:SF16">
    <property type="entry name" value="HETEROKARYON INCOMPATIBILITY DOMAIN-CONTAINING PROTEIN"/>
    <property type="match status" value="1"/>
</dbReference>
<evidence type="ECO:0000313" key="2">
    <source>
        <dbReference type="EMBL" id="KAF1956687.1"/>
    </source>
</evidence>
<keyword evidence="3" id="KW-1185">Reference proteome</keyword>
<evidence type="ECO:0000313" key="3">
    <source>
        <dbReference type="Proteomes" id="UP000800035"/>
    </source>
</evidence>
<feature type="domain" description="Heterokaryon incompatibility" evidence="1">
    <location>
        <begin position="119"/>
        <end position="194"/>
    </location>
</feature>
<evidence type="ECO:0000259" key="1">
    <source>
        <dbReference type="Pfam" id="PF06985"/>
    </source>
</evidence>